<evidence type="ECO:0000256" key="7">
    <source>
        <dbReference type="ARBA" id="ARBA00025769"/>
    </source>
</evidence>
<feature type="domain" description="Exonuclease" evidence="9">
    <location>
        <begin position="17"/>
        <end position="384"/>
    </location>
</feature>
<keyword evidence="4" id="KW-0378">Hydrolase</keyword>
<accession>A0A5B7D1M2</accession>
<evidence type="ECO:0000313" key="11">
    <source>
        <dbReference type="Proteomes" id="UP000324222"/>
    </source>
</evidence>
<dbReference type="Gene3D" id="3.30.420.10">
    <property type="entry name" value="Ribonuclease H-like superfamily/Ribonuclease H"/>
    <property type="match status" value="2"/>
</dbReference>
<dbReference type="InterPro" id="IPR036397">
    <property type="entry name" value="RNaseH_sf"/>
</dbReference>
<dbReference type="AlphaFoldDB" id="A0A5B7D1M2"/>
<dbReference type="PANTHER" id="PTHR13058:SF19">
    <property type="entry name" value="LD40940P"/>
    <property type="match status" value="1"/>
</dbReference>
<keyword evidence="5 10" id="KW-0269">Exonuclease</keyword>
<dbReference type="GO" id="GO:0003676">
    <property type="term" value="F:nucleic acid binding"/>
    <property type="evidence" value="ECO:0007669"/>
    <property type="project" value="InterPro"/>
</dbReference>
<dbReference type="PANTHER" id="PTHR13058">
    <property type="entry name" value="THREE PRIME REPAIR EXONUCLEASE 1, 2"/>
    <property type="match status" value="1"/>
</dbReference>
<reference evidence="10 11" key="1">
    <citation type="submission" date="2019-05" db="EMBL/GenBank/DDBJ databases">
        <title>Another draft genome of Portunus trituberculatus and its Hox gene families provides insights of decapod evolution.</title>
        <authorList>
            <person name="Jeong J.-H."/>
            <person name="Song I."/>
            <person name="Kim S."/>
            <person name="Choi T."/>
            <person name="Kim D."/>
            <person name="Ryu S."/>
            <person name="Kim W."/>
        </authorList>
    </citation>
    <scope>NUCLEOTIDE SEQUENCE [LARGE SCALE GENOMIC DNA]</scope>
    <source>
        <tissue evidence="10">Muscle</tissue>
    </source>
</reference>
<keyword evidence="2" id="KW-0540">Nuclease</keyword>
<keyword evidence="6" id="KW-0460">Magnesium</keyword>
<comment type="cofactor">
    <cofactor evidence="1">
        <name>Mg(2+)</name>
        <dbReference type="ChEBI" id="CHEBI:18420"/>
    </cofactor>
</comment>
<feature type="region of interest" description="Disordered" evidence="8">
    <location>
        <begin position="214"/>
        <end position="257"/>
    </location>
</feature>
<dbReference type="SMART" id="SM00479">
    <property type="entry name" value="EXOIII"/>
    <property type="match status" value="1"/>
</dbReference>
<dbReference type="InterPro" id="IPR040393">
    <property type="entry name" value="TREX1/2"/>
</dbReference>
<comment type="caution">
    <text evidence="10">The sequence shown here is derived from an EMBL/GenBank/DDBJ whole genome shotgun (WGS) entry which is preliminary data.</text>
</comment>
<dbReference type="Proteomes" id="UP000324222">
    <property type="component" value="Unassembled WGS sequence"/>
</dbReference>
<keyword evidence="3" id="KW-0479">Metal-binding</keyword>
<evidence type="ECO:0000256" key="3">
    <source>
        <dbReference type="ARBA" id="ARBA00022723"/>
    </source>
</evidence>
<sequence length="412" mass="45675">MEMEEAAKPKEPMEIQTFVFFDLETTGLAAGNPRIVELSMLAVSRDHLLAMKDSATPKPSDSSKFSSSQANGHSPTSNTDIQRKNPVPKLPRVIHKYTRLYYPWKVLTPQVEAINGLNNFDLEGLPSFDEASAQALSLFLDLPKPVTLVAHNGKRYDFPLLMAELNRVGYVDKFPDLQCIDSLTAIKDIDGLIEREDIANITKLAESFNIDDLDDSFMEEEPMPSKRQRSSECVEEKGRQGNLGPSQPLESVSCAGQGNHHNLEVSAAPLITPVKSRLPGQTHVPPTPSKLAAPPPQPTTPEALQPGVPGPSGFPAKVTKESRKVRRTLTYENNGKRKVGTRLSYAQVNIFKRLFDSEYAAHRAETDCEALMTICGHYGSKFVEWADTFATSFSTFNPMWVKRKSFDINPEG</sequence>
<dbReference type="InterPro" id="IPR013520">
    <property type="entry name" value="Ribonucl_H"/>
</dbReference>
<gene>
    <name evidence="10" type="primary">TREX2</name>
    <name evidence="10" type="ORF">E2C01_007150</name>
</gene>
<feature type="region of interest" description="Disordered" evidence="8">
    <location>
        <begin position="53"/>
        <end position="85"/>
    </location>
</feature>
<feature type="region of interest" description="Disordered" evidence="8">
    <location>
        <begin position="276"/>
        <end position="321"/>
    </location>
</feature>
<evidence type="ECO:0000256" key="6">
    <source>
        <dbReference type="ARBA" id="ARBA00022842"/>
    </source>
</evidence>
<dbReference type="GO" id="GO:0006308">
    <property type="term" value="P:DNA catabolic process"/>
    <property type="evidence" value="ECO:0007669"/>
    <property type="project" value="TreeGrafter"/>
</dbReference>
<feature type="compositionally biased region" description="Polar residues" evidence="8">
    <location>
        <begin position="69"/>
        <end position="80"/>
    </location>
</feature>
<dbReference type="GO" id="GO:0008296">
    <property type="term" value="F:3'-5'-DNA exonuclease activity"/>
    <property type="evidence" value="ECO:0007669"/>
    <property type="project" value="TreeGrafter"/>
</dbReference>
<dbReference type="GO" id="GO:0005737">
    <property type="term" value="C:cytoplasm"/>
    <property type="evidence" value="ECO:0007669"/>
    <property type="project" value="TreeGrafter"/>
</dbReference>
<feature type="compositionally biased region" description="Pro residues" evidence="8">
    <location>
        <begin position="285"/>
        <end position="299"/>
    </location>
</feature>
<dbReference type="EMBL" id="VSRR010000348">
    <property type="protein sequence ID" value="MPC14386.1"/>
    <property type="molecule type" value="Genomic_DNA"/>
</dbReference>
<feature type="compositionally biased region" description="Basic and acidic residues" evidence="8">
    <location>
        <begin position="229"/>
        <end position="239"/>
    </location>
</feature>
<evidence type="ECO:0000256" key="5">
    <source>
        <dbReference type="ARBA" id="ARBA00022839"/>
    </source>
</evidence>
<proteinExistence type="inferred from homology"/>
<dbReference type="OrthoDB" id="10250935at2759"/>
<evidence type="ECO:0000256" key="1">
    <source>
        <dbReference type="ARBA" id="ARBA00001946"/>
    </source>
</evidence>
<feature type="compositionally biased region" description="Low complexity" evidence="8">
    <location>
        <begin position="57"/>
        <end position="68"/>
    </location>
</feature>
<evidence type="ECO:0000313" key="10">
    <source>
        <dbReference type="EMBL" id="MPC14386.1"/>
    </source>
</evidence>
<comment type="similarity">
    <text evidence="7">Belongs to the exonuclease superfamily. TREX family.</text>
</comment>
<protein>
    <submittedName>
        <fullName evidence="10">Three prime repair exonuclease 2</fullName>
    </submittedName>
</protein>
<evidence type="ECO:0000259" key="9">
    <source>
        <dbReference type="SMART" id="SM00479"/>
    </source>
</evidence>
<name>A0A5B7D1M2_PORTR</name>
<organism evidence="10 11">
    <name type="scientific">Portunus trituberculatus</name>
    <name type="common">Swimming crab</name>
    <name type="synonym">Neptunus trituberculatus</name>
    <dbReference type="NCBI Taxonomy" id="210409"/>
    <lineage>
        <taxon>Eukaryota</taxon>
        <taxon>Metazoa</taxon>
        <taxon>Ecdysozoa</taxon>
        <taxon>Arthropoda</taxon>
        <taxon>Crustacea</taxon>
        <taxon>Multicrustacea</taxon>
        <taxon>Malacostraca</taxon>
        <taxon>Eumalacostraca</taxon>
        <taxon>Eucarida</taxon>
        <taxon>Decapoda</taxon>
        <taxon>Pleocyemata</taxon>
        <taxon>Brachyura</taxon>
        <taxon>Eubrachyura</taxon>
        <taxon>Portunoidea</taxon>
        <taxon>Portunidae</taxon>
        <taxon>Portuninae</taxon>
        <taxon>Portunus</taxon>
    </lineage>
</organism>
<feature type="compositionally biased region" description="Polar residues" evidence="8">
    <location>
        <begin position="243"/>
        <end position="257"/>
    </location>
</feature>
<keyword evidence="11" id="KW-1185">Reference proteome</keyword>
<dbReference type="SUPFAM" id="SSF53098">
    <property type="entry name" value="Ribonuclease H-like"/>
    <property type="match status" value="1"/>
</dbReference>
<evidence type="ECO:0000256" key="4">
    <source>
        <dbReference type="ARBA" id="ARBA00022801"/>
    </source>
</evidence>
<evidence type="ECO:0000256" key="2">
    <source>
        <dbReference type="ARBA" id="ARBA00022722"/>
    </source>
</evidence>
<evidence type="ECO:0000256" key="8">
    <source>
        <dbReference type="SAM" id="MobiDB-lite"/>
    </source>
</evidence>
<dbReference type="GO" id="GO:0046872">
    <property type="term" value="F:metal ion binding"/>
    <property type="evidence" value="ECO:0007669"/>
    <property type="project" value="UniProtKB-KW"/>
</dbReference>
<dbReference type="InterPro" id="IPR012337">
    <property type="entry name" value="RNaseH-like_sf"/>
</dbReference>